<feature type="domain" description="Nudix hydrolase" evidence="2">
    <location>
        <begin position="35"/>
        <end position="170"/>
    </location>
</feature>
<name>A0A917SB25_9ACTN</name>
<dbReference type="AlphaFoldDB" id="A0A917SB25"/>
<comment type="caution">
    <text evidence="3">The sequence shown here is derived from an EMBL/GenBank/DDBJ whole genome shotgun (WGS) entry which is preliminary data.</text>
</comment>
<keyword evidence="4" id="KW-1185">Reference proteome</keyword>
<dbReference type="PROSITE" id="PS00893">
    <property type="entry name" value="NUDIX_BOX"/>
    <property type="match status" value="1"/>
</dbReference>
<accession>A0A917SB25</accession>
<dbReference type="Pfam" id="PF00293">
    <property type="entry name" value="NUDIX"/>
    <property type="match status" value="1"/>
</dbReference>
<evidence type="ECO:0000313" key="3">
    <source>
        <dbReference type="EMBL" id="GGL68708.1"/>
    </source>
</evidence>
<dbReference type="CDD" id="cd02883">
    <property type="entry name" value="NUDIX_Hydrolase"/>
    <property type="match status" value="1"/>
</dbReference>
<sequence length="178" mass="19466">MKPDWESRFPRLFEPAYVDYANTDVIFATDGVVEPLVTRLHCVATDPDGRVIVCRTEDWRFLPGGTREPGESLEQTAARELLEEAGAKVTGPLTIFGAQFATSLNPAPYRSHQPHPKSCWAFATTTAELIGPPENPPDGEQVLEVVVLDPLPAADWLDDHDPVHADVVRLAVAMGLIA</sequence>
<evidence type="ECO:0000259" key="2">
    <source>
        <dbReference type="PROSITE" id="PS51462"/>
    </source>
</evidence>
<organism evidence="3 4">
    <name type="scientific">Microlunatus endophyticus</name>
    <dbReference type="NCBI Taxonomy" id="1716077"/>
    <lineage>
        <taxon>Bacteria</taxon>
        <taxon>Bacillati</taxon>
        <taxon>Actinomycetota</taxon>
        <taxon>Actinomycetes</taxon>
        <taxon>Propionibacteriales</taxon>
        <taxon>Propionibacteriaceae</taxon>
        <taxon>Microlunatus</taxon>
    </lineage>
</organism>
<dbReference type="PROSITE" id="PS51462">
    <property type="entry name" value="NUDIX"/>
    <property type="match status" value="1"/>
</dbReference>
<keyword evidence="1" id="KW-0378">Hydrolase</keyword>
<reference evidence="3" key="2">
    <citation type="submission" date="2020-09" db="EMBL/GenBank/DDBJ databases">
        <authorList>
            <person name="Sun Q."/>
            <person name="Zhou Y."/>
        </authorList>
    </citation>
    <scope>NUCLEOTIDE SEQUENCE</scope>
    <source>
        <strain evidence="3">CGMCC 4.7306</strain>
    </source>
</reference>
<evidence type="ECO:0000256" key="1">
    <source>
        <dbReference type="ARBA" id="ARBA00022801"/>
    </source>
</evidence>
<dbReference type="InterPro" id="IPR020084">
    <property type="entry name" value="NUDIX_hydrolase_CS"/>
</dbReference>
<dbReference type="InterPro" id="IPR015797">
    <property type="entry name" value="NUDIX_hydrolase-like_dom_sf"/>
</dbReference>
<protein>
    <recommendedName>
        <fullName evidence="2">Nudix hydrolase domain-containing protein</fullName>
    </recommendedName>
</protein>
<dbReference type="GO" id="GO:0016787">
    <property type="term" value="F:hydrolase activity"/>
    <property type="evidence" value="ECO:0007669"/>
    <property type="project" value="UniProtKB-KW"/>
</dbReference>
<gene>
    <name evidence="3" type="ORF">GCM10011575_29150</name>
</gene>
<dbReference type="SUPFAM" id="SSF55811">
    <property type="entry name" value="Nudix"/>
    <property type="match status" value="1"/>
</dbReference>
<dbReference type="Proteomes" id="UP000613840">
    <property type="component" value="Unassembled WGS sequence"/>
</dbReference>
<evidence type="ECO:0000313" key="4">
    <source>
        <dbReference type="Proteomes" id="UP000613840"/>
    </source>
</evidence>
<proteinExistence type="predicted"/>
<dbReference type="InterPro" id="IPR000086">
    <property type="entry name" value="NUDIX_hydrolase_dom"/>
</dbReference>
<dbReference type="Gene3D" id="3.90.79.10">
    <property type="entry name" value="Nucleoside Triphosphate Pyrophosphohydrolase"/>
    <property type="match status" value="1"/>
</dbReference>
<dbReference type="EMBL" id="BMMZ01000007">
    <property type="protein sequence ID" value="GGL68708.1"/>
    <property type="molecule type" value="Genomic_DNA"/>
</dbReference>
<reference evidence="3" key="1">
    <citation type="journal article" date="2014" name="Int. J. Syst. Evol. Microbiol.">
        <title>Complete genome sequence of Corynebacterium casei LMG S-19264T (=DSM 44701T), isolated from a smear-ripened cheese.</title>
        <authorList>
            <consortium name="US DOE Joint Genome Institute (JGI-PGF)"/>
            <person name="Walter F."/>
            <person name="Albersmeier A."/>
            <person name="Kalinowski J."/>
            <person name="Ruckert C."/>
        </authorList>
    </citation>
    <scope>NUCLEOTIDE SEQUENCE</scope>
    <source>
        <strain evidence="3">CGMCC 4.7306</strain>
    </source>
</reference>
<dbReference type="RefSeq" id="WP_188896115.1">
    <property type="nucleotide sequence ID" value="NZ_BMMZ01000007.1"/>
</dbReference>